<dbReference type="InterPro" id="IPR020846">
    <property type="entry name" value="MFS_dom"/>
</dbReference>
<dbReference type="Gene3D" id="1.20.1250.20">
    <property type="entry name" value="MFS general substrate transporter like domains"/>
    <property type="match status" value="1"/>
</dbReference>
<dbReference type="SUPFAM" id="SSF103473">
    <property type="entry name" value="MFS general substrate transporter"/>
    <property type="match status" value="1"/>
</dbReference>
<dbReference type="PRINTS" id="PR00171">
    <property type="entry name" value="SUGRTRNSPORT"/>
</dbReference>
<feature type="transmembrane region" description="Helical" evidence="6">
    <location>
        <begin position="387"/>
        <end position="407"/>
    </location>
</feature>
<organism evidence="9">
    <name type="scientific">Neodiprion lecontei</name>
    <name type="common">Redheaded pine sawfly</name>
    <dbReference type="NCBI Taxonomy" id="441921"/>
    <lineage>
        <taxon>Eukaryota</taxon>
        <taxon>Metazoa</taxon>
        <taxon>Ecdysozoa</taxon>
        <taxon>Arthropoda</taxon>
        <taxon>Hexapoda</taxon>
        <taxon>Insecta</taxon>
        <taxon>Pterygota</taxon>
        <taxon>Neoptera</taxon>
        <taxon>Endopterygota</taxon>
        <taxon>Hymenoptera</taxon>
        <taxon>Tenthredinoidea</taxon>
        <taxon>Diprionidae</taxon>
        <taxon>Diprioninae</taxon>
        <taxon>Neodiprion</taxon>
    </lineage>
</organism>
<dbReference type="GeneID" id="107219370"/>
<dbReference type="GO" id="GO:0005886">
    <property type="term" value="C:plasma membrane"/>
    <property type="evidence" value="ECO:0007669"/>
    <property type="project" value="UniProtKB-SubCell"/>
</dbReference>
<gene>
    <name evidence="9" type="primary">LOC107219370</name>
</gene>
<name>A0A6J0BFU6_NEOLC</name>
<dbReference type="PROSITE" id="PS00217">
    <property type="entry name" value="SUGAR_TRANSPORT_2"/>
    <property type="match status" value="1"/>
</dbReference>
<feature type="transmembrane region" description="Helical" evidence="6">
    <location>
        <begin position="321"/>
        <end position="343"/>
    </location>
</feature>
<comment type="subcellular location">
    <subcellularLocation>
        <location evidence="1">Membrane</location>
        <topology evidence="1">Multi-pass membrane protein</topology>
    </subcellularLocation>
</comment>
<evidence type="ECO:0000313" key="8">
    <source>
        <dbReference type="Proteomes" id="UP000829291"/>
    </source>
</evidence>
<accession>A0A6J0BFU6</accession>
<feature type="transmembrane region" description="Helical" evidence="6">
    <location>
        <begin position="173"/>
        <end position="192"/>
    </location>
</feature>
<proteinExistence type="predicted"/>
<dbReference type="PANTHER" id="PTHR48021">
    <property type="match status" value="1"/>
</dbReference>
<dbReference type="Pfam" id="PF00083">
    <property type="entry name" value="Sugar_tr"/>
    <property type="match status" value="1"/>
</dbReference>
<feature type="transmembrane region" description="Helical" evidence="6">
    <location>
        <begin position="147"/>
        <end position="167"/>
    </location>
</feature>
<dbReference type="AlphaFoldDB" id="A0A6J0BFU6"/>
<dbReference type="OrthoDB" id="6133115at2759"/>
<dbReference type="InterPro" id="IPR005828">
    <property type="entry name" value="MFS_sugar_transport-like"/>
</dbReference>
<feature type="transmembrane region" description="Helical" evidence="6">
    <location>
        <begin position="355"/>
        <end position="375"/>
    </location>
</feature>
<feature type="transmembrane region" description="Helical" evidence="6">
    <location>
        <begin position="118"/>
        <end position="135"/>
    </location>
</feature>
<evidence type="ECO:0000256" key="6">
    <source>
        <dbReference type="SAM" id="Phobius"/>
    </source>
</evidence>
<dbReference type="InterPro" id="IPR003663">
    <property type="entry name" value="Sugar/inositol_transpt"/>
</dbReference>
<keyword evidence="2 6" id="KW-0812">Transmembrane</keyword>
<reference evidence="9" key="1">
    <citation type="submission" date="2025-08" db="UniProtKB">
        <authorList>
            <consortium name="RefSeq"/>
        </authorList>
    </citation>
    <scope>IDENTIFICATION</scope>
    <source>
        <tissue evidence="9">Thorax and Abdomen</tissue>
    </source>
</reference>
<evidence type="ECO:0000313" key="9">
    <source>
        <dbReference type="RefSeq" id="XP_015513052.2"/>
    </source>
</evidence>
<evidence type="ECO:0000256" key="3">
    <source>
        <dbReference type="ARBA" id="ARBA00022989"/>
    </source>
</evidence>
<feature type="transmembrane region" description="Helical" evidence="6">
    <location>
        <begin position="12"/>
        <end position="39"/>
    </location>
</feature>
<feature type="transmembrane region" description="Helical" evidence="6">
    <location>
        <begin position="93"/>
        <end position="112"/>
    </location>
</feature>
<keyword evidence="3 6" id="KW-1133">Transmembrane helix</keyword>
<dbReference type="InParanoid" id="A0A6J0BFU6"/>
<sequence length="467" mass="51594">MAFIRNISWLENVLWLQWFAAATALLMSTTVGLMFGWTSPYLLRLTAEDSELPITSNEGSWVASLLNLGRFLGAFVGGFCVEYLGSKQTLTALGVPLIMAWICIMVADSVIWLYVARILGGISVGMSFSSFPLYLGEVSSPTIRGTVVTLAMSGFSFGTTIGNAMGVYLSMKVFAYVSIVPSILFVLIFLWIPQSPHYLVRIGKLEQAEKSIARYNPGANSKLEVQHLKEFVVARDGLSFMDRMREMNIPRNRQAMIISIMLFFFMQFSGMNSLVYYMEITLTDAGITFIAPATLVIILGVLGIAAGWVSIFIADKFRRKALMIVSSAGVGVSMAAYGTHFALLDGGFDPEPLQWLPVTAGVIFLLFICIGLIPVPNMILSEIFAPNIKSVAACFASISIGLFAFAASRSYQPLVDVIGESWVFWLHSFLMVLSIIFAAIWMPETKGKTLQEIQNNIRKIKDYDDKY</sequence>
<dbReference type="PANTHER" id="PTHR48021:SF1">
    <property type="entry name" value="GH07001P-RELATED"/>
    <property type="match status" value="1"/>
</dbReference>
<dbReference type="KEGG" id="nlo:107219370"/>
<feature type="transmembrane region" description="Helical" evidence="6">
    <location>
        <begin position="59"/>
        <end position="81"/>
    </location>
</feature>
<evidence type="ECO:0000256" key="4">
    <source>
        <dbReference type="ARBA" id="ARBA00023136"/>
    </source>
</evidence>
<dbReference type="InterPro" id="IPR050549">
    <property type="entry name" value="MFS_Trehalose_Transporter"/>
</dbReference>
<dbReference type="GO" id="GO:0022857">
    <property type="term" value="F:transmembrane transporter activity"/>
    <property type="evidence" value="ECO:0007669"/>
    <property type="project" value="InterPro"/>
</dbReference>
<evidence type="ECO:0000256" key="2">
    <source>
        <dbReference type="ARBA" id="ARBA00022692"/>
    </source>
</evidence>
<keyword evidence="5" id="KW-0325">Glycoprotein</keyword>
<keyword evidence="4 6" id="KW-0472">Membrane</keyword>
<evidence type="ECO:0000256" key="5">
    <source>
        <dbReference type="ARBA" id="ARBA00023180"/>
    </source>
</evidence>
<dbReference type="Proteomes" id="UP000829291">
    <property type="component" value="Chromosome 1"/>
</dbReference>
<feature type="transmembrane region" description="Helical" evidence="6">
    <location>
        <begin position="255"/>
        <end position="277"/>
    </location>
</feature>
<protein>
    <submittedName>
        <fullName evidence="9">LOW QUALITY PROTEIN: facilitated trehalose transporter Tret1-2 homolog</fullName>
    </submittedName>
</protein>
<feature type="transmembrane region" description="Helical" evidence="6">
    <location>
        <begin position="289"/>
        <end position="314"/>
    </location>
</feature>
<dbReference type="PROSITE" id="PS50850">
    <property type="entry name" value="MFS"/>
    <property type="match status" value="1"/>
</dbReference>
<dbReference type="InterPro" id="IPR036259">
    <property type="entry name" value="MFS_trans_sf"/>
</dbReference>
<evidence type="ECO:0000256" key="1">
    <source>
        <dbReference type="ARBA" id="ARBA00004141"/>
    </source>
</evidence>
<dbReference type="RefSeq" id="XP_015513052.2">
    <property type="nucleotide sequence ID" value="XM_015657566.2"/>
</dbReference>
<feature type="transmembrane region" description="Helical" evidence="6">
    <location>
        <begin position="422"/>
        <end position="442"/>
    </location>
</feature>
<dbReference type="InterPro" id="IPR005829">
    <property type="entry name" value="Sugar_transporter_CS"/>
</dbReference>
<keyword evidence="8" id="KW-1185">Reference proteome</keyword>
<evidence type="ECO:0000259" key="7">
    <source>
        <dbReference type="PROSITE" id="PS50850"/>
    </source>
</evidence>
<feature type="domain" description="Major facilitator superfamily (MFS) profile" evidence="7">
    <location>
        <begin position="16"/>
        <end position="446"/>
    </location>
</feature>